<dbReference type="InterPro" id="IPR005148">
    <property type="entry name" value="Arg-tRNA-synth_N"/>
</dbReference>
<dbReference type="Gene3D" id="3.30.1360.70">
    <property type="entry name" value="Arginyl tRNA synthetase N-terminal domain"/>
    <property type="match status" value="1"/>
</dbReference>
<gene>
    <name evidence="13" type="ORF">GSTUAT00002532001</name>
</gene>
<evidence type="ECO:0000256" key="4">
    <source>
        <dbReference type="ARBA" id="ARBA00022741"/>
    </source>
</evidence>
<evidence type="ECO:0000256" key="2">
    <source>
        <dbReference type="ARBA" id="ARBA00012837"/>
    </source>
</evidence>
<dbReference type="EMBL" id="LN890974">
    <property type="protein sequence ID" value="CUS13293.1"/>
    <property type="molecule type" value="Genomic_DNA"/>
</dbReference>
<name>A0A292Q3J0_9PEZI</name>
<evidence type="ECO:0000256" key="3">
    <source>
        <dbReference type="ARBA" id="ARBA00022598"/>
    </source>
</evidence>
<dbReference type="Pfam" id="PF03485">
    <property type="entry name" value="Arg_tRNA_synt_N"/>
    <property type="match status" value="1"/>
</dbReference>
<evidence type="ECO:0000256" key="5">
    <source>
        <dbReference type="ARBA" id="ARBA00022840"/>
    </source>
</evidence>
<keyword evidence="14" id="KW-1185">Reference proteome</keyword>
<dbReference type="GO" id="GO:0006420">
    <property type="term" value="P:arginyl-tRNA aminoacylation"/>
    <property type="evidence" value="ECO:0007669"/>
    <property type="project" value="InterPro"/>
</dbReference>
<dbReference type="SUPFAM" id="SSF55190">
    <property type="entry name" value="Arginyl-tRNA synthetase (ArgRS), N-terminal 'additional' domain"/>
    <property type="match status" value="1"/>
</dbReference>
<evidence type="ECO:0000313" key="13">
    <source>
        <dbReference type="EMBL" id="CUS13293.1"/>
    </source>
</evidence>
<evidence type="ECO:0000256" key="8">
    <source>
        <dbReference type="ARBA" id="ARBA00033033"/>
    </source>
</evidence>
<sequence>MSYPPLSLLKTNFLKRVSHCWNKQKAIPPLSPLSLDRFLSPFAPHPAPPHQTSPIFHSTTSSPIAIAGQRFPQTPTGNRHMATTSTAAHYRGVPPAPSIESLNEQLNNFGISEPLALFPGSNPTANPVDVYRCYIAHVLAPITGVDLELVYPALEWTQNLDKGDLILAVPRLRILGKKPAELAQEWAEKFPDNPYVRPPTATGTFLQFYFKKDVLSKLVLGSILSRKSAYGPIDTGKGRRVIVEFSSPNIAKPFHAGHLRSTIIGGFLSNLHESCGWDVIRMNYLGDWGKQFGILGVGYKRFGSEEKLLADPINHLFEVYVAINKIVEQEKEAEKAKATEKGEKQVCPGLRTAYWLLLKSMDCRGTKGHKRQISNGPTDQEAHEFFFKMENGSEECIAMWKRFRELSIEKYKATYSRLNISYDDYSGESQVSKESMERAGEMMREMGISSESDGAIVVDFKPHAKKLGKAVVQKKDGTTLYLTRDIGAAMERYEKYKFDKMIYVVACQQDLHLQQLFMILKLLKLDWADRLSHVNFGMVLGMSSRRGTVVFLDDILADARDKMHEVMRKNEEKYKQVEDPETVADVVGRTAVMIQDMSGKRINNYTFDMARMTSFEGDTGPYLQYAHSRLCSIQRKAGIPAGELLKADFSLLAEDHATNLIRCLAQYPDVLQNTLKTLEPTTVVTYLFKMTHLLSSSYDVLRVIGVEPNLSTARMALYEGARQVLNNGMRLLGLTPVERYVFPLLLCPEAFADQNGANPEATARHSAIQYTYGLRNLPGSQNE</sequence>
<dbReference type="GO" id="GO:0005524">
    <property type="term" value="F:ATP binding"/>
    <property type="evidence" value="ECO:0007669"/>
    <property type="project" value="UniProtKB-KW"/>
</dbReference>
<dbReference type="EC" id="6.1.1.19" evidence="2"/>
<dbReference type="GO" id="GO:0032543">
    <property type="term" value="P:mitochondrial translation"/>
    <property type="evidence" value="ECO:0007669"/>
    <property type="project" value="TreeGrafter"/>
</dbReference>
<feature type="domain" description="DALR anticodon binding" evidence="11">
    <location>
        <begin position="623"/>
        <end position="740"/>
    </location>
</feature>
<evidence type="ECO:0000256" key="10">
    <source>
        <dbReference type="RuleBase" id="RU363038"/>
    </source>
</evidence>
<dbReference type="NCBIfam" id="TIGR00456">
    <property type="entry name" value="argS"/>
    <property type="match status" value="1"/>
</dbReference>
<evidence type="ECO:0000256" key="7">
    <source>
        <dbReference type="ARBA" id="ARBA00023146"/>
    </source>
</evidence>
<dbReference type="Gene3D" id="1.10.730.10">
    <property type="entry name" value="Isoleucyl-tRNA Synthetase, Domain 1"/>
    <property type="match status" value="1"/>
</dbReference>
<organism evidence="13 14">
    <name type="scientific">Tuber aestivum</name>
    <name type="common">summer truffle</name>
    <dbReference type="NCBI Taxonomy" id="59557"/>
    <lineage>
        <taxon>Eukaryota</taxon>
        <taxon>Fungi</taxon>
        <taxon>Dikarya</taxon>
        <taxon>Ascomycota</taxon>
        <taxon>Pezizomycotina</taxon>
        <taxon>Pezizomycetes</taxon>
        <taxon>Pezizales</taxon>
        <taxon>Tuberaceae</taxon>
        <taxon>Tuber</taxon>
    </lineage>
</organism>
<evidence type="ECO:0000259" key="11">
    <source>
        <dbReference type="SMART" id="SM00836"/>
    </source>
</evidence>
<dbReference type="FunFam" id="3.30.1360.70:FF:000006">
    <property type="entry name" value="Arginyl-tRNA synthetase"/>
    <property type="match status" value="1"/>
</dbReference>
<dbReference type="GO" id="GO:0004814">
    <property type="term" value="F:arginine-tRNA ligase activity"/>
    <property type="evidence" value="ECO:0007669"/>
    <property type="project" value="UniProtKB-EC"/>
</dbReference>
<dbReference type="InterPro" id="IPR014729">
    <property type="entry name" value="Rossmann-like_a/b/a_fold"/>
</dbReference>
<comment type="similarity">
    <text evidence="1 10">Belongs to the class-I aminoacyl-tRNA synthetase family.</text>
</comment>
<dbReference type="CDD" id="cd00671">
    <property type="entry name" value="ArgRS_core"/>
    <property type="match status" value="1"/>
</dbReference>
<dbReference type="InterPro" id="IPR008909">
    <property type="entry name" value="DALR_anticod-bd"/>
</dbReference>
<dbReference type="PRINTS" id="PR01038">
    <property type="entry name" value="TRNASYNTHARG"/>
</dbReference>
<dbReference type="InterPro" id="IPR035684">
    <property type="entry name" value="ArgRS_core"/>
</dbReference>
<dbReference type="PANTHER" id="PTHR11956:SF11">
    <property type="entry name" value="ARGININE--TRNA LIGASE, MITOCHONDRIAL-RELATED"/>
    <property type="match status" value="1"/>
</dbReference>
<dbReference type="InterPro" id="IPR009080">
    <property type="entry name" value="tRNAsynth_Ia_anticodon-bd"/>
</dbReference>
<dbReference type="AlphaFoldDB" id="A0A292Q3J0"/>
<dbReference type="PANTHER" id="PTHR11956">
    <property type="entry name" value="ARGINYL-TRNA SYNTHETASE"/>
    <property type="match status" value="1"/>
</dbReference>
<dbReference type="SUPFAM" id="SSF52374">
    <property type="entry name" value="Nucleotidylyl transferase"/>
    <property type="match status" value="1"/>
</dbReference>
<dbReference type="InterPro" id="IPR001278">
    <property type="entry name" value="Arg-tRNA-ligase"/>
</dbReference>
<keyword evidence="6 10" id="KW-0648">Protein biosynthesis</keyword>
<accession>A0A292Q3J0</accession>
<comment type="catalytic activity">
    <reaction evidence="9">
        <text>tRNA(Arg) + L-arginine + ATP = L-arginyl-tRNA(Arg) + AMP + diphosphate</text>
        <dbReference type="Rhea" id="RHEA:20301"/>
        <dbReference type="Rhea" id="RHEA-COMP:9658"/>
        <dbReference type="Rhea" id="RHEA-COMP:9673"/>
        <dbReference type="ChEBI" id="CHEBI:30616"/>
        <dbReference type="ChEBI" id="CHEBI:32682"/>
        <dbReference type="ChEBI" id="CHEBI:33019"/>
        <dbReference type="ChEBI" id="CHEBI:78442"/>
        <dbReference type="ChEBI" id="CHEBI:78513"/>
        <dbReference type="ChEBI" id="CHEBI:456215"/>
        <dbReference type="EC" id="6.1.1.19"/>
    </reaction>
</comment>
<evidence type="ECO:0000256" key="9">
    <source>
        <dbReference type="ARBA" id="ARBA00049339"/>
    </source>
</evidence>
<evidence type="ECO:0000259" key="12">
    <source>
        <dbReference type="SMART" id="SM01016"/>
    </source>
</evidence>
<dbReference type="Proteomes" id="UP001412239">
    <property type="component" value="Unassembled WGS sequence"/>
</dbReference>
<dbReference type="CDD" id="cd07956">
    <property type="entry name" value="Anticodon_Ia_Arg"/>
    <property type="match status" value="1"/>
</dbReference>
<dbReference type="FunFam" id="1.10.730.10:FF:000006">
    <property type="entry name" value="Arginyl-tRNA synthetase 2, mitochondrial"/>
    <property type="match status" value="1"/>
</dbReference>
<evidence type="ECO:0000313" key="14">
    <source>
        <dbReference type="Proteomes" id="UP001412239"/>
    </source>
</evidence>
<dbReference type="InterPro" id="IPR036695">
    <property type="entry name" value="Arg-tRNA-synth_N_sf"/>
</dbReference>
<dbReference type="HAMAP" id="MF_00123">
    <property type="entry name" value="Arg_tRNA_synth"/>
    <property type="match status" value="1"/>
</dbReference>
<feature type="domain" description="Arginyl tRNA synthetase N-terminal" evidence="12">
    <location>
        <begin position="129"/>
        <end position="210"/>
    </location>
</feature>
<keyword evidence="5 10" id="KW-0067">ATP-binding</keyword>
<dbReference type="SMART" id="SM00836">
    <property type="entry name" value="DALR_1"/>
    <property type="match status" value="1"/>
</dbReference>
<dbReference type="Gene3D" id="3.40.50.620">
    <property type="entry name" value="HUPs"/>
    <property type="match status" value="1"/>
</dbReference>
<protein>
    <recommendedName>
        <fullName evidence="2">arginine--tRNA ligase</fullName>
        <ecNumber evidence="2">6.1.1.19</ecNumber>
    </recommendedName>
    <alternativeName>
        <fullName evidence="8">Arginyl-tRNA synthetase</fullName>
    </alternativeName>
</protein>
<keyword evidence="4 10" id="KW-0547">Nucleotide-binding</keyword>
<dbReference type="InterPro" id="IPR001412">
    <property type="entry name" value="aa-tRNA-synth_I_CS"/>
</dbReference>
<keyword evidence="7 10" id="KW-0030">Aminoacyl-tRNA synthetase</keyword>
<reference evidence="13" key="1">
    <citation type="submission" date="2015-10" db="EMBL/GenBank/DDBJ databases">
        <authorList>
            <person name="Regsiter A."/>
            <person name="william w."/>
        </authorList>
    </citation>
    <scope>NUCLEOTIDE SEQUENCE</scope>
    <source>
        <strain evidence="13">Montdore</strain>
    </source>
</reference>
<dbReference type="Pfam" id="PF00750">
    <property type="entry name" value="tRNA-synt_1d"/>
    <property type="match status" value="1"/>
</dbReference>
<dbReference type="PROSITE" id="PS00178">
    <property type="entry name" value="AA_TRNA_LIGASE_I"/>
    <property type="match status" value="1"/>
</dbReference>
<keyword evidence="3 10" id="KW-0436">Ligase</keyword>
<proteinExistence type="inferred from homology"/>
<evidence type="ECO:0000256" key="6">
    <source>
        <dbReference type="ARBA" id="ARBA00022917"/>
    </source>
</evidence>
<dbReference type="SUPFAM" id="SSF47323">
    <property type="entry name" value="Anticodon-binding domain of a subclass of class I aminoacyl-tRNA synthetases"/>
    <property type="match status" value="1"/>
</dbReference>
<dbReference type="SMART" id="SM01016">
    <property type="entry name" value="Arg_tRNA_synt_N"/>
    <property type="match status" value="1"/>
</dbReference>
<dbReference type="GO" id="GO:0005739">
    <property type="term" value="C:mitochondrion"/>
    <property type="evidence" value="ECO:0007669"/>
    <property type="project" value="TreeGrafter"/>
</dbReference>
<dbReference type="Pfam" id="PF05746">
    <property type="entry name" value="DALR_1"/>
    <property type="match status" value="1"/>
</dbReference>
<evidence type="ECO:0000256" key="1">
    <source>
        <dbReference type="ARBA" id="ARBA00005594"/>
    </source>
</evidence>